<feature type="domain" description="Isochorismatase-like" evidence="1">
    <location>
        <begin position="21"/>
        <end position="176"/>
    </location>
</feature>
<organism evidence="2 3">
    <name type="scientific">Cupriavidus necator (strain ATCC 43291 / DSM 13513 / CCUG 52238 / LMG 8453 / N-1)</name>
    <name type="common">Ralstonia eutropha</name>
    <dbReference type="NCBI Taxonomy" id="1042878"/>
    <lineage>
        <taxon>Bacteria</taxon>
        <taxon>Pseudomonadati</taxon>
        <taxon>Pseudomonadota</taxon>
        <taxon>Betaproteobacteria</taxon>
        <taxon>Burkholderiales</taxon>
        <taxon>Burkholderiaceae</taxon>
        <taxon>Cupriavidus</taxon>
    </lineage>
</organism>
<dbReference type="EMBL" id="CP002879">
    <property type="protein sequence ID" value="AEI82733.1"/>
    <property type="molecule type" value="Genomic_DNA"/>
</dbReference>
<dbReference type="Pfam" id="PF00857">
    <property type="entry name" value="Isochorismatase"/>
    <property type="match status" value="1"/>
</dbReference>
<reference evidence="2 3" key="1">
    <citation type="journal article" date="2011" name="J. Bacteriol.">
        <title>Complete genome sequence of the type strain Cupriavidus necator N-1.</title>
        <authorList>
            <person name="Poehlein A."/>
            <person name="Kusian B."/>
            <person name="Friedrich B."/>
            <person name="Daniel R."/>
            <person name="Bowien B."/>
        </authorList>
    </citation>
    <scope>NUCLEOTIDE SEQUENCE [LARGE SCALE GENOMIC DNA]</scope>
    <source>
        <strain evidence="3">ATCC 43291 / DSM 13513 / CCUG 52238 / LMG 8453 / N-1</strain>
        <plasmid evidence="2 3">pBB1</plasmid>
    </source>
</reference>
<evidence type="ECO:0000313" key="3">
    <source>
        <dbReference type="Proteomes" id="UP000006798"/>
    </source>
</evidence>
<dbReference type="InterPro" id="IPR036380">
    <property type="entry name" value="Isochorismatase-like_sf"/>
</dbReference>
<dbReference type="SUPFAM" id="SSF52499">
    <property type="entry name" value="Isochorismatase-like hydrolases"/>
    <property type="match status" value="1"/>
</dbReference>
<evidence type="ECO:0000313" key="2">
    <source>
        <dbReference type="EMBL" id="AEI82733.1"/>
    </source>
</evidence>
<accession>F8GW44</accession>
<dbReference type="AlphaFoldDB" id="F8GW44"/>
<dbReference type="PANTHER" id="PTHR43559">
    <property type="entry name" value="HYDROLASE YCAC-RELATED"/>
    <property type="match status" value="1"/>
</dbReference>
<dbReference type="Gene3D" id="3.40.50.850">
    <property type="entry name" value="Isochorismatase-like"/>
    <property type="match status" value="1"/>
</dbReference>
<name>F8GW44_CUPNN</name>
<dbReference type="PANTHER" id="PTHR43559:SF3">
    <property type="entry name" value="HYDROLASE YCAC-RELATED"/>
    <property type="match status" value="1"/>
</dbReference>
<gene>
    <name evidence="2" type="ordered locus">CNE_BB1p13340</name>
</gene>
<sequence>MPHSSPRRFIMKVERFTAENSALLLIDHQVGTMQLIKNIDQQLAAKQSIALAKMAKILNLPVVITSSQEDRAQGPILPEIAQILPQAHAARIKRPGVVNAWAYPDFRNAVLATGRKNLIMAGVTTDVCLIFPAIDAAVEGFAVQAVMDASGSPSDLSEEFSRQRMHDAGVVLTATNTLMAEIAQDWSTPAGQQLIGLLFSDVFPALGASIS</sequence>
<dbReference type="HOGENOM" id="CLU_066901_1_2_4"/>
<evidence type="ECO:0000259" key="1">
    <source>
        <dbReference type="Pfam" id="PF00857"/>
    </source>
</evidence>
<proteinExistence type="predicted"/>
<dbReference type="Proteomes" id="UP000006798">
    <property type="component" value="Plasmid pBB1"/>
</dbReference>
<protein>
    <submittedName>
        <fullName evidence="2">Amidase</fullName>
    </submittedName>
</protein>
<dbReference type="InterPro" id="IPR053152">
    <property type="entry name" value="Hydrolase_YcaC-like"/>
</dbReference>
<geneLocation type="plasmid" evidence="2 3">
    <name>pBB1</name>
</geneLocation>
<dbReference type="InterPro" id="IPR000868">
    <property type="entry name" value="Isochorismatase-like_dom"/>
</dbReference>
<dbReference type="KEGG" id="cnc:CNE_BB1p13340"/>
<keyword evidence="2" id="KW-0614">Plasmid</keyword>